<evidence type="ECO:0000313" key="3">
    <source>
        <dbReference type="Proteomes" id="UP000275579"/>
    </source>
</evidence>
<evidence type="ECO:0000313" key="2">
    <source>
        <dbReference type="EMBL" id="AZS76894.1"/>
    </source>
</evidence>
<feature type="transmembrane region" description="Helical" evidence="1">
    <location>
        <begin position="17"/>
        <end position="38"/>
    </location>
</feature>
<proteinExistence type="predicted"/>
<reference evidence="2 3" key="1">
    <citation type="submission" date="2018-04" db="EMBL/GenBank/DDBJ databases">
        <title>Complete genome sequences of Streptomyces lydicus strain WYEC and characterization of antagonistic properties of biological control agents.</title>
        <authorList>
            <person name="Mariita R.M."/>
            <person name="Sello J.K."/>
        </authorList>
    </citation>
    <scope>NUCLEOTIDE SEQUENCE [LARGE SCALE GENOMIC DNA]</scope>
    <source>
        <strain evidence="2 3">WYEC 108</strain>
    </source>
</reference>
<dbReference type="InterPro" id="IPR009339">
    <property type="entry name" value="DUF998"/>
</dbReference>
<feature type="transmembrane region" description="Helical" evidence="1">
    <location>
        <begin position="127"/>
        <end position="152"/>
    </location>
</feature>
<evidence type="ECO:0000256" key="1">
    <source>
        <dbReference type="SAM" id="Phobius"/>
    </source>
</evidence>
<keyword evidence="1" id="KW-0472">Membrane</keyword>
<gene>
    <name evidence="2" type="ORF">DDE74_37625</name>
</gene>
<dbReference type="EMBL" id="CP029042">
    <property type="protein sequence ID" value="AZS76894.1"/>
    <property type="molecule type" value="Genomic_DNA"/>
</dbReference>
<feature type="transmembrane region" description="Helical" evidence="1">
    <location>
        <begin position="59"/>
        <end position="81"/>
    </location>
</feature>
<keyword evidence="1" id="KW-0812">Transmembrane</keyword>
<feature type="transmembrane region" description="Helical" evidence="1">
    <location>
        <begin position="158"/>
        <end position="180"/>
    </location>
</feature>
<name>A0A3Q9KGQ8_9ACTN</name>
<dbReference type="Proteomes" id="UP000275579">
    <property type="component" value="Chromosome"/>
</dbReference>
<protein>
    <submittedName>
        <fullName evidence="2">DUF998 domain-containing protein</fullName>
    </submittedName>
</protein>
<sequence length="215" mass="22909">MTHPTTSTYVDGMGNQVLLACGMAAGPLFTIAYLLEGAGRVDYKPFRHPVSSLALGRAGWAQAINFLFAGLLSLIFAMGLWRVGTSRWGALLIGIWAVGLLGAGAFRTDPVSGYPPGTPHQLPRRTLVGALHDLLSLIGFLALAAACFVFAPSNSPGWAFYSIASGVLFTATMALADAAFKQHQRWADLGGLIQRVSLTIGWAWQTLLAVRILHT</sequence>
<organism evidence="2 3">
    <name type="scientific">Streptomyces lydicus</name>
    <dbReference type="NCBI Taxonomy" id="47763"/>
    <lineage>
        <taxon>Bacteria</taxon>
        <taxon>Bacillati</taxon>
        <taxon>Actinomycetota</taxon>
        <taxon>Actinomycetes</taxon>
        <taxon>Kitasatosporales</taxon>
        <taxon>Streptomycetaceae</taxon>
        <taxon>Streptomyces</taxon>
    </lineage>
</organism>
<feature type="transmembrane region" description="Helical" evidence="1">
    <location>
        <begin position="192"/>
        <end position="213"/>
    </location>
</feature>
<dbReference type="AlphaFoldDB" id="A0A3Q9KGQ8"/>
<feature type="transmembrane region" description="Helical" evidence="1">
    <location>
        <begin position="87"/>
        <end position="106"/>
    </location>
</feature>
<keyword evidence="1" id="KW-1133">Transmembrane helix</keyword>
<accession>A0A3Q9KGQ8</accession>
<dbReference type="Pfam" id="PF06197">
    <property type="entry name" value="DUF998"/>
    <property type="match status" value="1"/>
</dbReference>